<name>A0A6J5N377_9CAUD</name>
<proteinExistence type="predicted"/>
<accession>A0A6J5N377</accession>
<dbReference type="EMBL" id="LR796592">
    <property type="protein sequence ID" value="CAB4153162.1"/>
    <property type="molecule type" value="Genomic_DNA"/>
</dbReference>
<sequence>MQCRQKLPILLPHAADAAQLEKGKSEMATKTAKKTSTTIAINGKEVVFPREILGLLEWAIQLAQEKNAEEFKNSFSKSYNFNNRMNEMLLKSAQKLVRDAQ</sequence>
<evidence type="ECO:0000313" key="1">
    <source>
        <dbReference type="EMBL" id="CAB4153162.1"/>
    </source>
</evidence>
<gene>
    <name evidence="1" type="ORF">UFOVP605_44</name>
</gene>
<reference evidence="1" key="1">
    <citation type="submission" date="2020-04" db="EMBL/GenBank/DDBJ databases">
        <authorList>
            <person name="Chiriac C."/>
            <person name="Salcher M."/>
            <person name="Ghai R."/>
            <person name="Kavagutti S V."/>
        </authorList>
    </citation>
    <scope>NUCLEOTIDE SEQUENCE</scope>
</reference>
<protein>
    <submittedName>
        <fullName evidence="1">Uncharacterized protein</fullName>
    </submittedName>
</protein>
<organism evidence="1">
    <name type="scientific">uncultured Caudovirales phage</name>
    <dbReference type="NCBI Taxonomy" id="2100421"/>
    <lineage>
        <taxon>Viruses</taxon>
        <taxon>Duplodnaviria</taxon>
        <taxon>Heunggongvirae</taxon>
        <taxon>Uroviricota</taxon>
        <taxon>Caudoviricetes</taxon>
        <taxon>Peduoviridae</taxon>
        <taxon>Maltschvirus</taxon>
        <taxon>Maltschvirus maltsch</taxon>
    </lineage>
</organism>